<accession>A0A8D8DYQ5</accession>
<dbReference type="EMBL" id="HBUE01288049">
    <property type="protein sequence ID" value="CAG6572744.1"/>
    <property type="molecule type" value="Transcribed_RNA"/>
</dbReference>
<proteinExistence type="predicted"/>
<dbReference type="AlphaFoldDB" id="A0A8D8DYQ5"/>
<sequence length="127" mass="13466">MRAVSARRRGNLFASTCDRSSCMLIVSSSSCLPLSVANGSIQLHSMPSCAVSTSREQGSIFPTCCGARSRSHSYRSSSPSSGTKSSRLVDSTGKVSKPPVNAKLDTHQSKNISCRDTIICEKSSLCC</sequence>
<dbReference type="EMBL" id="HBUE01182429">
    <property type="protein sequence ID" value="CAG6521177.1"/>
    <property type="molecule type" value="Transcribed_RNA"/>
</dbReference>
<protein>
    <submittedName>
        <fullName evidence="2">(northern house mosquito) hypothetical protein</fullName>
    </submittedName>
</protein>
<organism evidence="2">
    <name type="scientific">Culex pipiens</name>
    <name type="common">House mosquito</name>
    <dbReference type="NCBI Taxonomy" id="7175"/>
    <lineage>
        <taxon>Eukaryota</taxon>
        <taxon>Metazoa</taxon>
        <taxon>Ecdysozoa</taxon>
        <taxon>Arthropoda</taxon>
        <taxon>Hexapoda</taxon>
        <taxon>Insecta</taxon>
        <taxon>Pterygota</taxon>
        <taxon>Neoptera</taxon>
        <taxon>Endopterygota</taxon>
        <taxon>Diptera</taxon>
        <taxon>Nematocera</taxon>
        <taxon>Culicoidea</taxon>
        <taxon>Culicidae</taxon>
        <taxon>Culicinae</taxon>
        <taxon>Culicini</taxon>
        <taxon>Culex</taxon>
        <taxon>Culex</taxon>
    </lineage>
</organism>
<dbReference type="PROSITE" id="PS51257">
    <property type="entry name" value="PROKAR_LIPOPROTEIN"/>
    <property type="match status" value="1"/>
</dbReference>
<evidence type="ECO:0000313" key="2">
    <source>
        <dbReference type="EMBL" id="CAG6521177.1"/>
    </source>
</evidence>
<evidence type="ECO:0000256" key="1">
    <source>
        <dbReference type="SAM" id="MobiDB-lite"/>
    </source>
</evidence>
<feature type="compositionally biased region" description="Low complexity" evidence="1">
    <location>
        <begin position="74"/>
        <end position="86"/>
    </location>
</feature>
<feature type="region of interest" description="Disordered" evidence="1">
    <location>
        <begin position="66"/>
        <end position="103"/>
    </location>
</feature>
<reference evidence="2" key="1">
    <citation type="submission" date="2021-05" db="EMBL/GenBank/DDBJ databases">
        <authorList>
            <person name="Alioto T."/>
            <person name="Alioto T."/>
            <person name="Gomez Garrido J."/>
        </authorList>
    </citation>
    <scope>NUCLEOTIDE SEQUENCE</scope>
</reference>
<name>A0A8D8DYQ5_CULPI</name>